<dbReference type="InParanoid" id="A0A165CHR1"/>
<feature type="compositionally biased region" description="Low complexity" evidence="1">
    <location>
        <begin position="94"/>
        <end position="108"/>
    </location>
</feature>
<sequence length="389" mass="43038">MPVYQYSHLAMKYLQSPQTQEDPAQKQLMRELSHACRAYSRVVLRLRAQAETEAKFAPVVGMADRSPNAGSSEGRTGGMFSRYGSVTSLQRGVSRTSSRAASPSSSWSHIPGQHSRHVSGQSPHGFRSPLFRLRRAPLLQVFVPSPEGNWLSDTSVVACENELKRAGVQHLLRPGDVVWDVAVGDEGNVGRMVWDGAYLIDLDYTWSRIGDLPHYLPTLAFPPSYFHRVIRTTGSGNPICHIDISPWGDEIAANLQLLQDRAKTETDLHPVVRWVHRSSFTIAHAAPGKLIRIAVPSSAPPGPNAGGSWLIDPAWYGTVVVEAEGTNEGLADLQARCGRAFPPRAIGASATGEKEKEEKSSKNVFRILREKNRPEEIWIRTVRDKERLL</sequence>
<dbReference type="Proteomes" id="UP000076871">
    <property type="component" value="Unassembled WGS sequence"/>
</dbReference>
<organism evidence="2 3">
    <name type="scientific">Laetiporus sulphureus 93-53</name>
    <dbReference type="NCBI Taxonomy" id="1314785"/>
    <lineage>
        <taxon>Eukaryota</taxon>
        <taxon>Fungi</taxon>
        <taxon>Dikarya</taxon>
        <taxon>Basidiomycota</taxon>
        <taxon>Agaricomycotina</taxon>
        <taxon>Agaricomycetes</taxon>
        <taxon>Polyporales</taxon>
        <taxon>Laetiporus</taxon>
    </lineage>
</organism>
<proteinExistence type="predicted"/>
<dbReference type="RefSeq" id="XP_040760578.1">
    <property type="nucleotide sequence ID" value="XM_040904899.1"/>
</dbReference>
<dbReference type="STRING" id="1314785.A0A165CHR1"/>
<keyword evidence="3" id="KW-1185">Reference proteome</keyword>
<gene>
    <name evidence="2" type="ORF">LAESUDRAFT_660929</name>
</gene>
<dbReference type="EMBL" id="KV427649">
    <property type="protein sequence ID" value="KZT02838.1"/>
    <property type="molecule type" value="Genomic_DNA"/>
</dbReference>
<reference evidence="2 3" key="1">
    <citation type="journal article" date="2016" name="Mol. Biol. Evol.">
        <title>Comparative Genomics of Early-Diverging Mushroom-Forming Fungi Provides Insights into the Origins of Lignocellulose Decay Capabilities.</title>
        <authorList>
            <person name="Nagy L.G."/>
            <person name="Riley R."/>
            <person name="Tritt A."/>
            <person name="Adam C."/>
            <person name="Daum C."/>
            <person name="Floudas D."/>
            <person name="Sun H."/>
            <person name="Yadav J.S."/>
            <person name="Pangilinan J."/>
            <person name="Larsson K.H."/>
            <person name="Matsuura K."/>
            <person name="Barry K."/>
            <person name="Labutti K."/>
            <person name="Kuo R."/>
            <person name="Ohm R.A."/>
            <person name="Bhattacharya S.S."/>
            <person name="Shirouzu T."/>
            <person name="Yoshinaga Y."/>
            <person name="Martin F.M."/>
            <person name="Grigoriev I.V."/>
            <person name="Hibbett D.S."/>
        </authorList>
    </citation>
    <scope>NUCLEOTIDE SEQUENCE [LARGE SCALE GENOMIC DNA]</scope>
    <source>
        <strain evidence="2 3">93-53</strain>
    </source>
</reference>
<feature type="region of interest" description="Disordered" evidence="1">
    <location>
        <begin position="90"/>
        <end position="123"/>
    </location>
</feature>
<accession>A0A165CHR1</accession>
<dbReference type="OrthoDB" id="3365519at2759"/>
<evidence type="ECO:0000256" key="1">
    <source>
        <dbReference type="SAM" id="MobiDB-lite"/>
    </source>
</evidence>
<evidence type="ECO:0000313" key="2">
    <source>
        <dbReference type="EMBL" id="KZT02838.1"/>
    </source>
</evidence>
<protein>
    <submittedName>
        <fullName evidence="2">Uncharacterized protein</fullName>
    </submittedName>
</protein>
<name>A0A165CHR1_9APHY</name>
<dbReference type="AlphaFoldDB" id="A0A165CHR1"/>
<dbReference type="GeneID" id="63821929"/>
<evidence type="ECO:0000313" key="3">
    <source>
        <dbReference type="Proteomes" id="UP000076871"/>
    </source>
</evidence>